<sequence length="35" mass="3836">MECASPKKSTPHRSISREGHPLDNLNGFHKTTSTA</sequence>
<dbReference type="EMBL" id="GBRH01241414">
    <property type="protein sequence ID" value="JAD56481.1"/>
    <property type="molecule type" value="Transcribed_RNA"/>
</dbReference>
<proteinExistence type="predicted"/>
<dbReference type="AlphaFoldDB" id="A0A0A9AZD6"/>
<reference evidence="2" key="2">
    <citation type="journal article" date="2015" name="Data Brief">
        <title>Shoot transcriptome of the giant reed, Arundo donax.</title>
        <authorList>
            <person name="Barrero R.A."/>
            <person name="Guerrero F.D."/>
            <person name="Moolhuijzen P."/>
            <person name="Goolsby J.A."/>
            <person name="Tidwell J."/>
            <person name="Bellgard S.E."/>
            <person name="Bellgard M.I."/>
        </authorList>
    </citation>
    <scope>NUCLEOTIDE SEQUENCE</scope>
    <source>
        <tissue evidence="2">Shoot tissue taken approximately 20 cm above the soil surface</tissue>
    </source>
</reference>
<reference evidence="2" key="1">
    <citation type="submission" date="2014-09" db="EMBL/GenBank/DDBJ databases">
        <authorList>
            <person name="Magalhaes I.L.F."/>
            <person name="Oliveira U."/>
            <person name="Santos F.R."/>
            <person name="Vidigal T.H.D.A."/>
            <person name="Brescovit A.D."/>
            <person name="Santos A.J."/>
        </authorList>
    </citation>
    <scope>NUCLEOTIDE SEQUENCE</scope>
    <source>
        <tissue evidence="2">Shoot tissue taken approximately 20 cm above the soil surface</tissue>
    </source>
</reference>
<evidence type="ECO:0000256" key="1">
    <source>
        <dbReference type="SAM" id="MobiDB-lite"/>
    </source>
</evidence>
<protein>
    <submittedName>
        <fullName evidence="2">Uncharacterized protein</fullName>
    </submittedName>
</protein>
<accession>A0A0A9AZD6</accession>
<evidence type="ECO:0000313" key="2">
    <source>
        <dbReference type="EMBL" id="JAD56481.1"/>
    </source>
</evidence>
<feature type="region of interest" description="Disordered" evidence="1">
    <location>
        <begin position="1"/>
        <end position="35"/>
    </location>
</feature>
<organism evidence="2">
    <name type="scientific">Arundo donax</name>
    <name type="common">Giant reed</name>
    <name type="synonym">Donax arundinaceus</name>
    <dbReference type="NCBI Taxonomy" id="35708"/>
    <lineage>
        <taxon>Eukaryota</taxon>
        <taxon>Viridiplantae</taxon>
        <taxon>Streptophyta</taxon>
        <taxon>Embryophyta</taxon>
        <taxon>Tracheophyta</taxon>
        <taxon>Spermatophyta</taxon>
        <taxon>Magnoliopsida</taxon>
        <taxon>Liliopsida</taxon>
        <taxon>Poales</taxon>
        <taxon>Poaceae</taxon>
        <taxon>PACMAD clade</taxon>
        <taxon>Arundinoideae</taxon>
        <taxon>Arundineae</taxon>
        <taxon>Arundo</taxon>
    </lineage>
</organism>
<name>A0A0A9AZD6_ARUDO</name>